<gene>
    <name evidence="7" type="ORF">G7Y85_10460</name>
</gene>
<keyword evidence="3 5" id="KW-0408">Iron</keyword>
<dbReference type="InterPro" id="IPR014353">
    <property type="entry name" value="Membr-bd_ADH_cyt_c"/>
</dbReference>
<evidence type="ECO:0000256" key="4">
    <source>
        <dbReference type="PIRSR" id="PIRSR000018-50"/>
    </source>
</evidence>
<feature type="binding site" description="covalent" evidence="4">
    <location>
        <position position="331"/>
    </location>
    <ligand>
        <name>heme c</name>
        <dbReference type="ChEBI" id="CHEBI:61717"/>
        <label>3</label>
    </ligand>
</feature>
<organism evidence="7 8">
    <name type="scientific">Solimonas terrae</name>
    <dbReference type="NCBI Taxonomy" id="1396819"/>
    <lineage>
        <taxon>Bacteria</taxon>
        <taxon>Pseudomonadati</taxon>
        <taxon>Pseudomonadota</taxon>
        <taxon>Gammaproteobacteria</taxon>
        <taxon>Nevskiales</taxon>
        <taxon>Nevskiaceae</taxon>
        <taxon>Solimonas</taxon>
    </lineage>
</organism>
<dbReference type="EMBL" id="JAAMOW010000005">
    <property type="protein sequence ID" value="NGY05191.1"/>
    <property type="molecule type" value="Genomic_DNA"/>
</dbReference>
<dbReference type="SUPFAM" id="SSF46626">
    <property type="entry name" value="Cytochrome c"/>
    <property type="match status" value="3"/>
</dbReference>
<reference evidence="7 8" key="1">
    <citation type="journal article" date="2014" name="Int. J. Syst. Evol. Microbiol.">
        <title>Solimonas terrae sp. nov., isolated from soil.</title>
        <authorList>
            <person name="Kim S.J."/>
            <person name="Moon J.Y."/>
            <person name="Weon H.Y."/>
            <person name="Ahn J.H."/>
            <person name="Chen W.M."/>
            <person name="Kwon S.W."/>
        </authorList>
    </citation>
    <scope>NUCLEOTIDE SEQUENCE [LARGE SCALE GENOMIC DNA]</scope>
    <source>
        <strain evidence="7 8">KIS83-12</strain>
    </source>
</reference>
<dbReference type="PANTHER" id="PTHR35008:SF4">
    <property type="entry name" value="BLL4482 PROTEIN"/>
    <property type="match status" value="1"/>
</dbReference>
<dbReference type="Gene3D" id="1.10.760.10">
    <property type="entry name" value="Cytochrome c-like domain"/>
    <property type="match status" value="2"/>
</dbReference>
<dbReference type="GO" id="GO:0005506">
    <property type="term" value="F:iron ion binding"/>
    <property type="evidence" value="ECO:0007669"/>
    <property type="project" value="InterPro"/>
</dbReference>
<feature type="domain" description="Cytochrome c" evidence="6">
    <location>
        <begin position="318"/>
        <end position="408"/>
    </location>
</feature>
<dbReference type="PROSITE" id="PS51007">
    <property type="entry name" value="CYTC"/>
    <property type="match status" value="3"/>
</dbReference>
<name>A0A6M2BSK0_9GAMM</name>
<dbReference type="AlphaFoldDB" id="A0A6M2BSK0"/>
<evidence type="ECO:0000256" key="5">
    <source>
        <dbReference type="PIRSR" id="PIRSR000018-51"/>
    </source>
</evidence>
<feature type="binding site" description="axial binding residue" evidence="5">
    <location>
        <position position="335"/>
    </location>
    <ligand>
        <name>heme c</name>
        <dbReference type="ChEBI" id="CHEBI:61717"/>
        <label>3</label>
    </ligand>
    <ligandPart>
        <name>Fe</name>
        <dbReference type="ChEBI" id="CHEBI:18248"/>
    </ligandPart>
</feature>
<protein>
    <submittedName>
        <fullName evidence="7">Cytochrome c</fullName>
    </submittedName>
</protein>
<feature type="binding site" description="covalent" evidence="4">
    <location>
        <position position="62"/>
    </location>
    <ligand>
        <name>heme c</name>
        <dbReference type="ChEBI" id="CHEBI:61717"/>
        <label>1</label>
    </ligand>
</feature>
<keyword evidence="1 4" id="KW-0349">Heme</keyword>
<dbReference type="GO" id="GO:0020037">
    <property type="term" value="F:heme binding"/>
    <property type="evidence" value="ECO:0007669"/>
    <property type="project" value="InterPro"/>
</dbReference>
<dbReference type="InterPro" id="IPR009056">
    <property type="entry name" value="Cyt_c-like_dom"/>
</dbReference>
<feature type="binding site" description="covalent" evidence="4">
    <location>
        <position position="59"/>
    </location>
    <ligand>
        <name>heme c</name>
        <dbReference type="ChEBI" id="CHEBI:61717"/>
        <label>1</label>
    </ligand>
</feature>
<evidence type="ECO:0000313" key="7">
    <source>
        <dbReference type="EMBL" id="NGY05191.1"/>
    </source>
</evidence>
<evidence type="ECO:0000259" key="6">
    <source>
        <dbReference type="PROSITE" id="PS51007"/>
    </source>
</evidence>
<accession>A0A6M2BSK0</accession>
<dbReference type="GO" id="GO:0016020">
    <property type="term" value="C:membrane"/>
    <property type="evidence" value="ECO:0007669"/>
    <property type="project" value="InterPro"/>
</dbReference>
<comment type="cofactor">
    <cofactor evidence="4">
        <name>heme c</name>
        <dbReference type="ChEBI" id="CHEBI:61717"/>
    </cofactor>
    <text evidence="4">Binds 3 heme c groups covalently per subunit.</text>
</comment>
<dbReference type="InterPro" id="IPR036909">
    <property type="entry name" value="Cyt_c-like_dom_sf"/>
</dbReference>
<feature type="binding site" description="covalent" evidence="4">
    <location>
        <position position="334"/>
    </location>
    <ligand>
        <name>heme c</name>
        <dbReference type="ChEBI" id="CHEBI:61717"/>
        <label>3</label>
    </ligand>
</feature>
<dbReference type="InterPro" id="IPR051459">
    <property type="entry name" value="Cytochrome_c-type_DH"/>
</dbReference>
<dbReference type="PANTHER" id="PTHR35008">
    <property type="entry name" value="BLL4482 PROTEIN-RELATED"/>
    <property type="match status" value="1"/>
</dbReference>
<sequence length="429" mass="45970">MKRALWITLPAGLVLLTIGVVLWLIPHARQTGDATQPSDATVAADVLARGAALVTLGDCRACHTTRGGAAFAGGRATPTPFGTFYAPNITPDAETGIGRWTADDFWNALHNGRSKDGTLLYPTFPYTNFTKISRADADAMYAYLLRQTPVHRANQPHVLKFPYNHRLLLRAWRLLFFRPGVYEANAAKGTQWNRGAYLVQGVGHCSACHEARNALGAIQSRDNPAGGLVLNWYAPALTARTEAGVQDWPEDDIVALLKTGVSPQGSTTGPMAEVVYESLQHADLADLRAMAVYLKSLPATPPPPAAGFIRVSAYEAVAMQKRGAGLYADHCVQCHGDHGEGRAPAAPALAGNRAVMTIAAINPIRIVLFGGYPPGTDGDPRPFGMPPFAPSFSDQQIADVLTYVRSSWGNDARPVASAEVTQNRAGPLW</sequence>
<feature type="binding site" description="axial binding residue" evidence="5">
    <location>
        <position position="209"/>
    </location>
    <ligand>
        <name>heme c</name>
        <dbReference type="ChEBI" id="CHEBI:61717"/>
        <label>2</label>
    </ligand>
    <ligandPart>
        <name>Fe</name>
        <dbReference type="ChEBI" id="CHEBI:18248"/>
    </ligandPart>
</feature>
<proteinExistence type="predicted"/>
<feature type="domain" description="Cytochrome c" evidence="6">
    <location>
        <begin position="190"/>
        <end position="298"/>
    </location>
</feature>
<feature type="binding site" description="axial binding residue" evidence="5">
    <location>
        <position position="63"/>
    </location>
    <ligand>
        <name>heme c</name>
        <dbReference type="ChEBI" id="CHEBI:61717"/>
        <label>1</label>
    </ligand>
    <ligandPart>
        <name>Fe</name>
        <dbReference type="ChEBI" id="CHEBI:18248"/>
    </ligandPart>
</feature>
<dbReference type="RefSeq" id="WP_166256108.1">
    <property type="nucleotide sequence ID" value="NZ_JAAMOW010000005.1"/>
</dbReference>
<comment type="caution">
    <text evidence="7">The sequence shown here is derived from an EMBL/GenBank/DDBJ whole genome shotgun (WGS) entry which is preliminary data.</text>
</comment>
<evidence type="ECO:0000256" key="3">
    <source>
        <dbReference type="ARBA" id="ARBA00023004"/>
    </source>
</evidence>
<feature type="domain" description="Cytochrome c" evidence="6">
    <location>
        <begin position="45"/>
        <end position="148"/>
    </location>
</feature>
<dbReference type="GO" id="GO:0009055">
    <property type="term" value="F:electron transfer activity"/>
    <property type="evidence" value="ECO:0007669"/>
    <property type="project" value="InterPro"/>
</dbReference>
<feature type="binding site" description="covalent" evidence="4">
    <location>
        <position position="208"/>
    </location>
    <ligand>
        <name>heme c</name>
        <dbReference type="ChEBI" id="CHEBI:61717"/>
        <label>2</label>
    </ligand>
</feature>
<dbReference type="Proteomes" id="UP000472676">
    <property type="component" value="Unassembled WGS sequence"/>
</dbReference>
<evidence type="ECO:0000256" key="2">
    <source>
        <dbReference type="ARBA" id="ARBA00022723"/>
    </source>
</evidence>
<evidence type="ECO:0000256" key="1">
    <source>
        <dbReference type="ARBA" id="ARBA00022617"/>
    </source>
</evidence>
<dbReference type="PIRSF" id="PIRSF000018">
    <property type="entry name" value="Mb_ADH_cyt_c"/>
    <property type="match status" value="1"/>
</dbReference>
<keyword evidence="8" id="KW-1185">Reference proteome</keyword>
<feature type="binding site" description="covalent" evidence="4">
    <location>
        <position position="205"/>
    </location>
    <ligand>
        <name>heme c</name>
        <dbReference type="ChEBI" id="CHEBI:61717"/>
        <label>2</label>
    </ligand>
</feature>
<evidence type="ECO:0000313" key="8">
    <source>
        <dbReference type="Proteomes" id="UP000472676"/>
    </source>
</evidence>
<keyword evidence="2 5" id="KW-0479">Metal-binding</keyword>
<dbReference type="Pfam" id="PF00034">
    <property type="entry name" value="Cytochrom_C"/>
    <property type="match status" value="2"/>
</dbReference>
<dbReference type="GO" id="GO:0016614">
    <property type="term" value="F:oxidoreductase activity, acting on CH-OH group of donors"/>
    <property type="evidence" value="ECO:0007669"/>
    <property type="project" value="InterPro"/>
</dbReference>